<keyword evidence="3 6" id="KW-0812">Transmembrane</keyword>
<proteinExistence type="predicted"/>
<dbReference type="Pfam" id="PF01810">
    <property type="entry name" value="LysE"/>
    <property type="match status" value="1"/>
</dbReference>
<dbReference type="PANTHER" id="PTHR30086:SF14">
    <property type="entry name" value="HOMOSERINE_HOMOSERINE LACTONE EFFLUX PROTEIN"/>
    <property type="match status" value="1"/>
</dbReference>
<dbReference type="InterPro" id="IPR001123">
    <property type="entry name" value="LeuE-type"/>
</dbReference>
<protein>
    <recommendedName>
        <fullName evidence="8">Lysine transporter LysE</fullName>
    </recommendedName>
</protein>
<dbReference type="GO" id="GO:0005886">
    <property type="term" value="C:plasma membrane"/>
    <property type="evidence" value="ECO:0007669"/>
    <property type="project" value="UniProtKB-SubCell"/>
</dbReference>
<accession>A0A383BQH6</accession>
<keyword evidence="2" id="KW-1003">Cell membrane</keyword>
<feature type="transmembrane region" description="Helical" evidence="6">
    <location>
        <begin position="6"/>
        <end position="24"/>
    </location>
</feature>
<gene>
    <name evidence="7" type="ORF">METZ01_LOCUS475231</name>
</gene>
<sequence length="204" mass="23073">MSIEFFITSLIVVLMPGAGSIYTISTGLFRGWRSSIAAAFGCTAGIIPHLLFSILVLSSVYEYSTEAFQAIKYIGAVYLLYLAYSMWKESGGSEFSENHDQKNDQLKIILNAVFINLFNPKLSIFFLAFLPLFVSLESEFPVVQFIFLSIIFMLMTLIVFIIYGLFAHNVSKYFRQSGVLYIWTQRAFAVIFVILGAKLLIMEI</sequence>
<comment type="subcellular location">
    <subcellularLocation>
        <location evidence="1">Cell membrane</location>
        <topology evidence="1">Multi-pass membrane protein</topology>
    </subcellularLocation>
</comment>
<evidence type="ECO:0008006" key="8">
    <source>
        <dbReference type="Google" id="ProtNLM"/>
    </source>
</evidence>
<dbReference type="AlphaFoldDB" id="A0A383BQH6"/>
<evidence type="ECO:0000256" key="4">
    <source>
        <dbReference type="ARBA" id="ARBA00022989"/>
    </source>
</evidence>
<feature type="transmembrane region" description="Helical" evidence="6">
    <location>
        <begin position="178"/>
        <end position="201"/>
    </location>
</feature>
<evidence type="ECO:0000256" key="2">
    <source>
        <dbReference type="ARBA" id="ARBA00022475"/>
    </source>
</evidence>
<feature type="transmembrane region" description="Helical" evidence="6">
    <location>
        <begin position="145"/>
        <end position="166"/>
    </location>
</feature>
<dbReference type="GO" id="GO:0042970">
    <property type="term" value="F:homoserine transmembrane transporter activity"/>
    <property type="evidence" value="ECO:0007669"/>
    <property type="project" value="TreeGrafter"/>
</dbReference>
<keyword evidence="5 6" id="KW-0472">Membrane</keyword>
<evidence type="ECO:0000256" key="5">
    <source>
        <dbReference type="ARBA" id="ARBA00023136"/>
    </source>
</evidence>
<dbReference type="EMBL" id="UINC01202531">
    <property type="protein sequence ID" value="SVE22377.1"/>
    <property type="molecule type" value="Genomic_DNA"/>
</dbReference>
<dbReference type="PANTHER" id="PTHR30086">
    <property type="entry name" value="ARGININE EXPORTER PROTEIN ARGO"/>
    <property type="match status" value="1"/>
</dbReference>
<evidence type="ECO:0000256" key="3">
    <source>
        <dbReference type="ARBA" id="ARBA00022692"/>
    </source>
</evidence>
<evidence type="ECO:0000256" key="1">
    <source>
        <dbReference type="ARBA" id="ARBA00004651"/>
    </source>
</evidence>
<organism evidence="7">
    <name type="scientific">marine metagenome</name>
    <dbReference type="NCBI Taxonomy" id="408172"/>
    <lineage>
        <taxon>unclassified sequences</taxon>
        <taxon>metagenomes</taxon>
        <taxon>ecological metagenomes</taxon>
    </lineage>
</organism>
<feature type="transmembrane region" description="Helical" evidence="6">
    <location>
        <begin position="108"/>
        <end position="133"/>
    </location>
</feature>
<feature type="transmembrane region" description="Helical" evidence="6">
    <location>
        <begin position="36"/>
        <end position="61"/>
    </location>
</feature>
<reference evidence="7" key="1">
    <citation type="submission" date="2018-05" db="EMBL/GenBank/DDBJ databases">
        <authorList>
            <person name="Lanie J.A."/>
            <person name="Ng W.-L."/>
            <person name="Kazmierczak K.M."/>
            <person name="Andrzejewski T.M."/>
            <person name="Davidsen T.M."/>
            <person name="Wayne K.J."/>
            <person name="Tettelin H."/>
            <person name="Glass J.I."/>
            <person name="Rusch D."/>
            <person name="Podicherti R."/>
            <person name="Tsui H.-C.T."/>
            <person name="Winkler M.E."/>
        </authorList>
    </citation>
    <scope>NUCLEOTIDE SEQUENCE</scope>
</reference>
<feature type="transmembrane region" description="Helical" evidence="6">
    <location>
        <begin position="67"/>
        <end position="87"/>
    </location>
</feature>
<keyword evidence="4 6" id="KW-1133">Transmembrane helix</keyword>
<name>A0A383BQH6_9ZZZZ</name>
<evidence type="ECO:0000313" key="7">
    <source>
        <dbReference type="EMBL" id="SVE22377.1"/>
    </source>
</evidence>
<dbReference type="PIRSF" id="PIRSF006324">
    <property type="entry name" value="LeuE"/>
    <property type="match status" value="1"/>
</dbReference>
<evidence type="ECO:0000256" key="6">
    <source>
        <dbReference type="SAM" id="Phobius"/>
    </source>
</evidence>